<dbReference type="AlphaFoldDB" id="A0A7T8GYU1"/>
<dbReference type="Proteomes" id="UP000595437">
    <property type="component" value="Chromosome 9"/>
</dbReference>
<gene>
    <name evidence="1" type="ORF">FKW44_014396</name>
</gene>
<protein>
    <submittedName>
        <fullName evidence="1">Uncharacterized protein</fullName>
    </submittedName>
</protein>
<sequence length="82" mass="9257">MDCATIDLNERSQDYSKHSSRFIPLRGLSPLYRTTIQSTTFDESIGDDAMDSGTDARQRTTREITPLLEQTLPIFLSTLGFL</sequence>
<dbReference type="EMBL" id="CP045898">
    <property type="protein sequence ID" value="QQP40378.1"/>
    <property type="molecule type" value="Genomic_DNA"/>
</dbReference>
<accession>A0A7T8GYU1</accession>
<feature type="non-terminal residue" evidence="1">
    <location>
        <position position="82"/>
    </location>
</feature>
<evidence type="ECO:0000313" key="1">
    <source>
        <dbReference type="EMBL" id="QQP40378.1"/>
    </source>
</evidence>
<name>A0A7T8GYU1_CALRO</name>
<proteinExistence type="predicted"/>
<organism evidence="1 2">
    <name type="scientific">Caligus rogercresseyi</name>
    <name type="common">Sea louse</name>
    <dbReference type="NCBI Taxonomy" id="217165"/>
    <lineage>
        <taxon>Eukaryota</taxon>
        <taxon>Metazoa</taxon>
        <taxon>Ecdysozoa</taxon>
        <taxon>Arthropoda</taxon>
        <taxon>Crustacea</taxon>
        <taxon>Multicrustacea</taxon>
        <taxon>Hexanauplia</taxon>
        <taxon>Copepoda</taxon>
        <taxon>Siphonostomatoida</taxon>
        <taxon>Caligidae</taxon>
        <taxon>Caligus</taxon>
    </lineage>
</organism>
<reference evidence="2" key="1">
    <citation type="submission" date="2021-01" db="EMBL/GenBank/DDBJ databases">
        <title>Caligus Genome Assembly.</title>
        <authorList>
            <person name="Gallardo-Escarate C."/>
        </authorList>
    </citation>
    <scope>NUCLEOTIDE SEQUENCE [LARGE SCALE GENOMIC DNA]</scope>
</reference>
<keyword evidence="2" id="KW-1185">Reference proteome</keyword>
<evidence type="ECO:0000313" key="2">
    <source>
        <dbReference type="Proteomes" id="UP000595437"/>
    </source>
</evidence>